<comment type="caution">
    <text evidence="1">The sequence shown here is derived from an EMBL/GenBank/DDBJ whole genome shotgun (WGS) entry which is preliminary data.</text>
</comment>
<evidence type="ECO:0000313" key="1">
    <source>
        <dbReference type="EMBL" id="KAH6930499.1"/>
    </source>
</evidence>
<reference evidence="1" key="1">
    <citation type="submission" date="2020-05" db="EMBL/GenBank/DDBJ databases">
        <title>Large-scale comparative analyses of tick genomes elucidate their genetic diversity and vector capacities.</title>
        <authorList>
            <person name="Jia N."/>
            <person name="Wang J."/>
            <person name="Shi W."/>
            <person name="Du L."/>
            <person name="Sun Y."/>
            <person name="Zhan W."/>
            <person name="Jiang J."/>
            <person name="Wang Q."/>
            <person name="Zhang B."/>
            <person name="Ji P."/>
            <person name="Sakyi L.B."/>
            <person name="Cui X."/>
            <person name="Yuan T."/>
            <person name="Jiang B."/>
            <person name="Yang W."/>
            <person name="Lam T.T.-Y."/>
            <person name="Chang Q."/>
            <person name="Ding S."/>
            <person name="Wang X."/>
            <person name="Zhu J."/>
            <person name="Ruan X."/>
            <person name="Zhao L."/>
            <person name="Wei J."/>
            <person name="Que T."/>
            <person name="Du C."/>
            <person name="Cheng J."/>
            <person name="Dai P."/>
            <person name="Han X."/>
            <person name="Huang E."/>
            <person name="Gao Y."/>
            <person name="Liu J."/>
            <person name="Shao H."/>
            <person name="Ye R."/>
            <person name="Li L."/>
            <person name="Wei W."/>
            <person name="Wang X."/>
            <person name="Wang C."/>
            <person name="Yang T."/>
            <person name="Huo Q."/>
            <person name="Li W."/>
            <person name="Guo W."/>
            <person name="Chen H."/>
            <person name="Zhou L."/>
            <person name="Ni X."/>
            <person name="Tian J."/>
            <person name="Zhou Y."/>
            <person name="Sheng Y."/>
            <person name="Liu T."/>
            <person name="Pan Y."/>
            <person name="Xia L."/>
            <person name="Li J."/>
            <person name="Zhao F."/>
            <person name="Cao W."/>
        </authorList>
    </citation>
    <scope>NUCLEOTIDE SEQUENCE</scope>
    <source>
        <strain evidence="1">Hyas-2018</strain>
    </source>
</reference>
<evidence type="ECO:0000313" key="2">
    <source>
        <dbReference type="Proteomes" id="UP000821845"/>
    </source>
</evidence>
<accession>A0ACB7S9Q7</accession>
<name>A0ACB7S9Q7_HYAAI</name>
<protein>
    <submittedName>
        <fullName evidence="1">Uncharacterized protein</fullName>
    </submittedName>
</protein>
<dbReference type="Proteomes" id="UP000821845">
    <property type="component" value="Chromosome 5"/>
</dbReference>
<proteinExistence type="predicted"/>
<gene>
    <name evidence="1" type="ORF">HPB50_014189</name>
</gene>
<sequence length="480" mass="52034">MTLQADNDVAVLAMVRLERCHPEGGVEVPKHCGAIKKARSWPTLQDIFAEDVSAAQRHHPSSWPQNAQVWLHQVEAQFSLYHIASETTRYCHVASVFPPDVSSELSNVLSNPSDITLHLNTKVLERLMPSERVRLQQLLAEVDLGDRHPCHLLRQMRQVLGENNVSTHSALLRELFLQRLSQPIRLVLTAAGDVNLDRLAELADQVHDAAAPTVIAVSPPADTEISHLQAIIDELAASIAALRSPLQETRVPRSIDGALSHTREARSPSPPPLCCHDVHTFFFVAGKRPPGSLTAACDLPSRRSRLFMETEQLSGARFLIDMGAEISVVPLTKPDRSKSPEQSLRAANAARGLLDVIALILPVIVSLCVPIPVTAPHLAALISVPSPIAYLAYRLHNLRMSTLVILDDVVVVDLWSCRGVGCAGCEAQQQPDGVHVFAPDDSRGQTLLNGLSSPQGFLPSQAGPPIGPPASANGLYRATC</sequence>
<dbReference type="EMBL" id="CM023485">
    <property type="protein sequence ID" value="KAH6930499.1"/>
    <property type="molecule type" value="Genomic_DNA"/>
</dbReference>
<keyword evidence="2" id="KW-1185">Reference proteome</keyword>
<organism evidence="1 2">
    <name type="scientific">Hyalomma asiaticum</name>
    <name type="common">Tick</name>
    <dbReference type="NCBI Taxonomy" id="266040"/>
    <lineage>
        <taxon>Eukaryota</taxon>
        <taxon>Metazoa</taxon>
        <taxon>Ecdysozoa</taxon>
        <taxon>Arthropoda</taxon>
        <taxon>Chelicerata</taxon>
        <taxon>Arachnida</taxon>
        <taxon>Acari</taxon>
        <taxon>Parasitiformes</taxon>
        <taxon>Ixodida</taxon>
        <taxon>Ixodoidea</taxon>
        <taxon>Ixodidae</taxon>
        <taxon>Hyalomminae</taxon>
        <taxon>Hyalomma</taxon>
    </lineage>
</organism>